<dbReference type="RefSeq" id="WP_122924040.1">
    <property type="nucleotide sequence ID" value="NZ_RHHU01000007.1"/>
</dbReference>
<dbReference type="InterPro" id="IPR024775">
    <property type="entry name" value="DinB-like"/>
</dbReference>
<keyword evidence="3" id="KW-1185">Reference proteome</keyword>
<feature type="domain" description="DinB-like" evidence="1">
    <location>
        <begin position="14"/>
        <end position="151"/>
    </location>
</feature>
<dbReference type="SUPFAM" id="SSF109854">
    <property type="entry name" value="DinB/YfiT-like putative metalloenzymes"/>
    <property type="match status" value="1"/>
</dbReference>
<dbReference type="InterPro" id="IPR034660">
    <property type="entry name" value="DinB/YfiT-like"/>
</dbReference>
<dbReference type="Gene3D" id="1.20.120.450">
    <property type="entry name" value="dinb family like domain"/>
    <property type="match status" value="1"/>
</dbReference>
<comment type="caution">
    <text evidence="2">The sequence shown here is derived from an EMBL/GenBank/DDBJ whole genome shotgun (WGS) entry which is preliminary data.</text>
</comment>
<reference evidence="2 3" key="1">
    <citation type="submission" date="2018-10" db="EMBL/GenBank/DDBJ databases">
        <title>Phylogenomics of Brevibacillus.</title>
        <authorList>
            <person name="Dunlap C."/>
        </authorList>
    </citation>
    <scope>NUCLEOTIDE SEQUENCE [LARGE SCALE GENOMIC DNA]</scope>
    <source>
        <strain evidence="2 3">JCM 15774</strain>
    </source>
</reference>
<evidence type="ECO:0000313" key="2">
    <source>
        <dbReference type="EMBL" id="RNB85376.1"/>
    </source>
</evidence>
<sequence length="165" mass="19089">MNMEQAIQSIHASLDKIVNASQDLPEEALRWKPADDKWSVMEVLCHVEEATPYWLDEIKRLVKAPGEEWGRGLQHEGRLAAVARAAEREKQEVLRYIIEGKKEVVEVLAGLTEDNLNCKSRSRNPRFGVRPLSFIIEHLLVEHLETHIKQIERTIEKYIETTQVK</sequence>
<evidence type="ECO:0000313" key="3">
    <source>
        <dbReference type="Proteomes" id="UP000269573"/>
    </source>
</evidence>
<accession>A0A3M8DBL3</accession>
<gene>
    <name evidence="2" type="ORF">EDM59_13330</name>
</gene>
<evidence type="ECO:0000259" key="1">
    <source>
        <dbReference type="Pfam" id="PF12867"/>
    </source>
</evidence>
<dbReference type="EMBL" id="RHHU01000007">
    <property type="protein sequence ID" value="RNB85376.1"/>
    <property type="molecule type" value="Genomic_DNA"/>
</dbReference>
<dbReference type="Pfam" id="PF12867">
    <property type="entry name" value="DinB_2"/>
    <property type="match status" value="1"/>
</dbReference>
<dbReference type="Proteomes" id="UP000269573">
    <property type="component" value="Unassembled WGS sequence"/>
</dbReference>
<protein>
    <submittedName>
        <fullName evidence="2">DinB family protein</fullName>
    </submittedName>
</protein>
<name>A0A3M8DBL3_9BACL</name>
<dbReference type="AlphaFoldDB" id="A0A3M8DBL3"/>
<organism evidence="2 3">
    <name type="scientific">Brevibacillus nitrificans</name>
    <dbReference type="NCBI Taxonomy" id="651560"/>
    <lineage>
        <taxon>Bacteria</taxon>
        <taxon>Bacillati</taxon>
        <taxon>Bacillota</taxon>
        <taxon>Bacilli</taxon>
        <taxon>Bacillales</taxon>
        <taxon>Paenibacillaceae</taxon>
        <taxon>Brevibacillus</taxon>
    </lineage>
</organism>
<proteinExistence type="predicted"/>